<dbReference type="GO" id="GO:0015833">
    <property type="term" value="P:peptide transport"/>
    <property type="evidence" value="ECO:0007669"/>
    <property type="project" value="TreeGrafter"/>
</dbReference>
<feature type="signal peptide" evidence="2">
    <location>
        <begin position="1"/>
        <end position="17"/>
    </location>
</feature>
<dbReference type="Pfam" id="PF00496">
    <property type="entry name" value="SBP_bac_5"/>
    <property type="match status" value="1"/>
</dbReference>
<reference evidence="5" key="1">
    <citation type="submission" date="2019-11" db="EMBL/GenBank/DDBJ databases">
        <title>The complete genome sequence of Saccharopolyspora sp. E2A.</title>
        <authorList>
            <person name="Zhang G."/>
        </authorList>
    </citation>
    <scope>NUCLEOTIDE SEQUENCE [LARGE SCALE GENOMIC DNA]</scope>
    <source>
        <strain evidence="5">E2A</strain>
    </source>
</reference>
<dbReference type="CDD" id="cd00995">
    <property type="entry name" value="PBP2_NikA_DppA_OppA_like"/>
    <property type="match status" value="1"/>
</dbReference>
<dbReference type="Gene3D" id="3.90.76.10">
    <property type="entry name" value="Dipeptide-binding Protein, Domain 1"/>
    <property type="match status" value="1"/>
</dbReference>
<dbReference type="GO" id="GO:0042597">
    <property type="term" value="C:periplasmic space"/>
    <property type="evidence" value="ECO:0007669"/>
    <property type="project" value="UniProtKB-ARBA"/>
</dbReference>
<dbReference type="InterPro" id="IPR039424">
    <property type="entry name" value="SBP_5"/>
</dbReference>
<dbReference type="EMBL" id="CP045929">
    <property type="protein sequence ID" value="QGK72016.1"/>
    <property type="molecule type" value="Genomic_DNA"/>
</dbReference>
<dbReference type="AlphaFoldDB" id="A0A5Q3QF60"/>
<feature type="chain" id="PRO_5038962109" evidence="2">
    <location>
        <begin position="18"/>
        <end position="540"/>
    </location>
</feature>
<gene>
    <name evidence="4" type="ORF">GIY23_03580</name>
</gene>
<dbReference type="GO" id="GO:0043190">
    <property type="term" value="C:ATP-binding cassette (ABC) transporter complex"/>
    <property type="evidence" value="ECO:0007669"/>
    <property type="project" value="InterPro"/>
</dbReference>
<evidence type="ECO:0000256" key="1">
    <source>
        <dbReference type="SAM" id="MobiDB-lite"/>
    </source>
</evidence>
<dbReference type="SUPFAM" id="SSF53850">
    <property type="entry name" value="Periplasmic binding protein-like II"/>
    <property type="match status" value="1"/>
</dbReference>
<dbReference type="Proteomes" id="UP000371041">
    <property type="component" value="Chromosome"/>
</dbReference>
<dbReference type="Gene3D" id="3.40.190.10">
    <property type="entry name" value="Periplasmic binding protein-like II"/>
    <property type="match status" value="1"/>
</dbReference>
<name>A0A5Q3QF60_9PSEU</name>
<feature type="compositionally biased region" description="Low complexity" evidence="1">
    <location>
        <begin position="150"/>
        <end position="159"/>
    </location>
</feature>
<dbReference type="GO" id="GO:1904680">
    <property type="term" value="F:peptide transmembrane transporter activity"/>
    <property type="evidence" value="ECO:0007669"/>
    <property type="project" value="TreeGrafter"/>
</dbReference>
<protein>
    <submittedName>
        <fullName evidence="4">ABC transporter substrate-binding protein</fullName>
    </submittedName>
</protein>
<proteinExistence type="predicted"/>
<dbReference type="PANTHER" id="PTHR30290:SF83">
    <property type="entry name" value="ABC TRANSPORTER SUBSTRATE-BINDING PROTEIN"/>
    <property type="match status" value="1"/>
</dbReference>
<dbReference type="PANTHER" id="PTHR30290">
    <property type="entry name" value="PERIPLASMIC BINDING COMPONENT OF ABC TRANSPORTER"/>
    <property type="match status" value="1"/>
</dbReference>
<dbReference type="InterPro" id="IPR030678">
    <property type="entry name" value="Peptide/Ni-bd"/>
</dbReference>
<dbReference type="PIRSF" id="PIRSF002741">
    <property type="entry name" value="MppA"/>
    <property type="match status" value="1"/>
</dbReference>
<keyword evidence="2" id="KW-0732">Signal</keyword>
<dbReference type="InterPro" id="IPR000914">
    <property type="entry name" value="SBP_5_dom"/>
</dbReference>
<evidence type="ECO:0000313" key="5">
    <source>
        <dbReference type="Proteomes" id="UP000371041"/>
    </source>
</evidence>
<organism evidence="4 5">
    <name type="scientific">Allosaccharopolyspora coralli</name>
    <dbReference type="NCBI Taxonomy" id="2665642"/>
    <lineage>
        <taxon>Bacteria</taxon>
        <taxon>Bacillati</taxon>
        <taxon>Actinomycetota</taxon>
        <taxon>Actinomycetes</taxon>
        <taxon>Pseudonocardiales</taxon>
        <taxon>Pseudonocardiaceae</taxon>
        <taxon>Allosaccharopolyspora</taxon>
    </lineage>
</organism>
<evidence type="ECO:0000256" key="2">
    <source>
        <dbReference type="SAM" id="SignalP"/>
    </source>
</evidence>
<accession>A0A5Q3QF60</accession>
<feature type="region of interest" description="Disordered" evidence="1">
    <location>
        <begin position="139"/>
        <end position="165"/>
    </location>
</feature>
<evidence type="ECO:0000259" key="3">
    <source>
        <dbReference type="Pfam" id="PF00496"/>
    </source>
</evidence>
<keyword evidence="5" id="KW-1185">Reference proteome</keyword>
<feature type="domain" description="Solute-binding protein family 5" evidence="3">
    <location>
        <begin position="76"/>
        <end position="459"/>
    </location>
</feature>
<sequence length="540" mass="59048">MAAIVAAPMAVALLATGCGGGGGGASEDGVITVNTTEPENPLVPGNTTETGGGKVVDALFTGLMRYSPDDGTAQMAHAESITPSENNTKFTVKLKPDWTFHDGTPVTAENYVRAWNYNAYGPNGMSTESFFSNIQGYEQVTSEDPDGDDGPQQAPQPQAEQMSGLQVVDQNTFEVTLSEPFASFPITLGYSAFSPLPNSFFENKEAFEENPIGNGPFRFESREPNTDIRVRAFDEYKGDDKPSIRGVDFIVYNELEGAYQDVISGNLDFVEQVPPSALVDEKWRQDLGDRALEKKALLNTALDFPLYDQKYQDPKVRKAISLAINREEIAQQVFNGSRTPATGYVPEGLPGYETGACGEACEFNPERAKQLMSETNFQGPVTISSNADGGHKEWIDAVCGNIRNNLGLECGFNPVPTFSEFLTMHKEKAHTGPFRFGWVADYPSPETFLAKIYKTGASSNYKDYSNPAFDQKVNEANAASTVEEANALYREAEQILVEDMPSIPLFDQSAQAGHSERLTNVKVTPFRELDLASVRLTEQQ</sequence>
<dbReference type="Gene3D" id="3.10.105.10">
    <property type="entry name" value="Dipeptide-binding Protein, Domain 3"/>
    <property type="match status" value="1"/>
</dbReference>
<dbReference type="KEGG" id="sace:GIY23_03580"/>
<evidence type="ECO:0000313" key="4">
    <source>
        <dbReference type="EMBL" id="QGK72016.1"/>
    </source>
</evidence>